<evidence type="ECO:0000259" key="1">
    <source>
        <dbReference type="Pfam" id="PF01261"/>
    </source>
</evidence>
<comment type="caution">
    <text evidence="2">The sequence shown here is derived from an EMBL/GenBank/DDBJ whole genome shotgun (WGS) entry which is preliminary data.</text>
</comment>
<dbReference type="PANTHER" id="PTHR12110">
    <property type="entry name" value="HYDROXYPYRUVATE ISOMERASE"/>
    <property type="match status" value="1"/>
</dbReference>
<dbReference type="OrthoDB" id="128241at2"/>
<dbReference type="Pfam" id="PF01261">
    <property type="entry name" value="AP_endonuc_2"/>
    <property type="match status" value="1"/>
</dbReference>
<dbReference type="STRING" id="225345.CLCHR_12160"/>
<dbReference type="Gene3D" id="3.20.20.150">
    <property type="entry name" value="Divalent-metal-dependent TIM barrel enzymes"/>
    <property type="match status" value="1"/>
</dbReference>
<dbReference type="PANTHER" id="PTHR12110:SF21">
    <property type="entry name" value="XYLOSE ISOMERASE-LIKE TIM BARREL DOMAIN-CONTAINING PROTEIN"/>
    <property type="match status" value="1"/>
</dbReference>
<reference evidence="2 3" key="1">
    <citation type="submission" date="2017-03" db="EMBL/GenBank/DDBJ databases">
        <title>Genome sequence of Clostridium chromiireducens DSM 23318.</title>
        <authorList>
            <person name="Poehlein A."/>
            <person name="Daniel R."/>
        </authorList>
    </citation>
    <scope>NUCLEOTIDE SEQUENCE [LARGE SCALE GENOMIC DNA]</scope>
    <source>
        <strain evidence="2 3">DSM 23318</strain>
    </source>
</reference>
<gene>
    <name evidence="2" type="ORF">CLCHR_12160</name>
</gene>
<dbReference type="EMBL" id="MZGT01000013">
    <property type="protein sequence ID" value="OPJ64245.1"/>
    <property type="molecule type" value="Genomic_DNA"/>
</dbReference>
<dbReference type="InterPro" id="IPR036237">
    <property type="entry name" value="Xyl_isomerase-like_sf"/>
</dbReference>
<dbReference type="InterPro" id="IPR013022">
    <property type="entry name" value="Xyl_isomerase-like_TIM-brl"/>
</dbReference>
<dbReference type="GO" id="GO:0016853">
    <property type="term" value="F:isomerase activity"/>
    <property type="evidence" value="ECO:0007669"/>
    <property type="project" value="UniProtKB-KW"/>
</dbReference>
<dbReference type="AlphaFoldDB" id="A0A1V4IWT6"/>
<proteinExistence type="predicted"/>
<keyword evidence="2" id="KW-0413">Isomerase</keyword>
<name>A0A1V4IWT6_9CLOT</name>
<feature type="domain" description="Xylose isomerase-like TIM barrel" evidence="1">
    <location>
        <begin position="34"/>
        <end position="264"/>
    </location>
</feature>
<dbReference type="RefSeq" id="WP_079438801.1">
    <property type="nucleotide sequence ID" value="NZ_MZGT01000013.1"/>
</dbReference>
<organism evidence="2 3">
    <name type="scientific">Clostridium chromiireducens</name>
    <dbReference type="NCBI Taxonomy" id="225345"/>
    <lineage>
        <taxon>Bacteria</taxon>
        <taxon>Bacillati</taxon>
        <taxon>Bacillota</taxon>
        <taxon>Clostridia</taxon>
        <taxon>Eubacteriales</taxon>
        <taxon>Clostridiaceae</taxon>
        <taxon>Clostridium</taxon>
    </lineage>
</organism>
<keyword evidence="3" id="KW-1185">Reference proteome</keyword>
<accession>A0A1V4IWT6</accession>
<dbReference type="Proteomes" id="UP000191056">
    <property type="component" value="Unassembled WGS sequence"/>
</dbReference>
<dbReference type="InterPro" id="IPR050312">
    <property type="entry name" value="IolE/XylAMocC-like"/>
</dbReference>
<evidence type="ECO:0000313" key="2">
    <source>
        <dbReference type="EMBL" id="OPJ64245.1"/>
    </source>
</evidence>
<evidence type="ECO:0000313" key="3">
    <source>
        <dbReference type="Proteomes" id="UP000191056"/>
    </source>
</evidence>
<dbReference type="SUPFAM" id="SSF51658">
    <property type="entry name" value="Xylose isomerase-like"/>
    <property type="match status" value="1"/>
</dbReference>
<protein>
    <submittedName>
        <fullName evidence="2">Xylose isomerase-like TIM barrel</fullName>
    </submittedName>
</protein>
<sequence>MRLGTSSPLKHSSPKEWAMKHKTLGLGSINFPLSYENDDELIDEYVKEAKKNNLVIAEVGVWRNTLDLNEDARKKAIKYAVGQLELADRIGARCCVNIIGARGPRWDGAYKDNFTKETWKLGVKTIQEIIDEVNPKNTYFTIESMPWMFPTGPDEYLQLLESVDRDRFAVHMDIFNWITTPRRYFFNEEFICECFEKLGEHIKSCHLKDVKMEDDYTLFFRETSAGNGGINIKHLIEQGLSFDENMPFIIEHLNTDEEYLNSVTHIKTLMTL</sequence>